<evidence type="ECO:0000256" key="3">
    <source>
        <dbReference type="ARBA" id="ARBA00023125"/>
    </source>
</evidence>
<feature type="domain" description="Cas12f1-like TNB" evidence="6">
    <location>
        <begin position="309"/>
        <end position="387"/>
    </location>
</feature>
<dbReference type="AlphaFoldDB" id="A0A433N7D3"/>
<dbReference type="EMBL" id="RSCJ01000017">
    <property type="protein sequence ID" value="RUR77456.1"/>
    <property type="molecule type" value="Genomic_DNA"/>
</dbReference>
<name>A0A433N7D3_CHLFR</name>
<evidence type="ECO:0000256" key="2">
    <source>
        <dbReference type="ARBA" id="ARBA00022578"/>
    </source>
</evidence>
<dbReference type="STRING" id="211165.GCA_000317285_00276"/>
<organism evidence="7 8">
    <name type="scientific">Chlorogloeopsis fritschii PCC 6912</name>
    <dbReference type="NCBI Taxonomy" id="211165"/>
    <lineage>
        <taxon>Bacteria</taxon>
        <taxon>Bacillati</taxon>
        <taxon>Cyanobacteriota</taxon>
        <taxon>Cyanophyceae</taxon>
        <taxon>Nostocales</taxon>
        <taxon>Chlorogloeopsidaceae</taxon>
        <taxon>Chlorogloeopsis</taxon>
    </lineage>
</organism>
<dbReference type="Pfam" id="PF01385">
    <property type="entry name" value="OrfB_IS605"/>
    <property type="match status" value="1"/>
</dbReference>
<evidence type="ECO:0000256" key="1">
    <source>
        <dbReference type="ARBA" id="ARBA00008761"/>
    </source>
</evidence>
<dbReference type="GO" id="GO:0006310">
    <property type="term" value="P:DNA recombination"/>
    <property type="evidence" value="ECO:0007669"/>
    <property type="project" value="UniProtKB-KW"/>
</dbReference>
<dbReference type="Pfam" id="PF07282">
    <property type="entry name" value="Cas12f1-like_TNB"/>
    <property type="match status" value="1"/>
</dbReference>
<keyword evidence="4" id="KW-0233">DNA recombination</keyword>
<dbReference type="GO" id="GO:0003677">
    <property type="term" value="F:DNA binding"/>
    <property type="evidence" value="ECO:0007669"/>
    <property type="project" value="UniProtKB-KW"/>
</dbReference>
<dbReference type="OrthoDB" id="442799at2"/>
<dbReference type="GO" id="GO:0032196">
    <property type="term" value="P:transposition"/>
    <property type="evidence" value="ECO:0007669"/>
    <property type="project" value="UniProtKB-KW"/>
</dbReference>
<comment type="similarity">
    <text evidence="1">In the C-terminal section; belongs to the transposase 35 family.</text>
</comment>
<comment type="caution">
    <text evidence="7">The sequence shown here is derived from an EMBL/GenBank/DDBJ whole genome shotgun (WGS) entry which is preliminary data.</text>
</comment>
<dbReference type="InterPro" id="IPR010095">
    <property type="entry name" value="Cas12f1-like_TNB"/>
</dbReference>
<dbReference type="RefSeq" id="WP_016874044.1">
    <property type="nucleotide sequence ID" value="NZ_CP170746.1"/>
</dbReference>
<dbReference type="NCBIfam" id="TIGR01766">
    <property type="entry name" value="IS200/IS605 family accessory protein TnpB-like domain"/>
    <property type="match status" value="1"/>
</dbReference>
<evidence type="ECO:0000256" key="4">
    <source>
        <dbReference type="ARBA" id="ARBA00023172"/>
    </source>
</evidence>
<feature type="domain" description="Probable transposase IS891/IS1136/IS1341" evidence="5">
    <location>
        <begin position="177"/>
        <end position="287"/>
    </location>
</feature>
<keyword evidence="3" id="KW-0238">DNA-binding</keyword>
<evidence type="ECO:0000313" key="8">
    <source>
        <dbReference type="Proteomes" id="UP000268857"/>
    </source>
</evidence>
<sequence length="430" mass="49433">MYLTQKNQIRELNKSEFVALRELCRLSKNLYNVGLYTVRQYFFAERKHLRYESAYHLCKTNENYKLLNTDIAQQTLKVVDRTFKSFYGLISAVKSGSYQQKVKLPNYLPAYGYFLLIIPRIVVKDGKFRVPMSNAFRKQFGEVWIPFPKRLNINQIKEVRIHPKYNARYFEIEFISEVEPEPIEVKSNSAISIDLGVDNLAACVDTNGASYLVDGKPIKSINQWFNKRSGQLQSIKDKQNIKGITNQQVKLTAKRNNQVKDYLNKTARFIVNHCITNSIANLIVGYNPGIKQEINIGGRNNQNFVQIPFHSLRSKLKAMCERYGLNYQEQEESYTSKASALDGDKIPVYNADNPKEYQFSGKRIKRGLYKTKEGHLVNADLNGSLNIGRKSKLNGFLVGEFRGSLTAPRRINLLKLERKTRSNTATEPVA</sequence>
<keyword evidence="8" id="KW-1185">Reference proteome</keyword>
<proteinExistence type="inferred from homology"/>
<dbReference type="Proteomes" id="UP000268857">
    <property type="component" value="Unassembled WGS sequence"/>
</dbReference>
<accession>A0A433N7D3</accession>
<keyword evidence="2" id="KW-0815">Transposition</keyword>
<dbReference type="NCBIfam" id="NF040570">
    <property type="entry name" value="guided_TnpB"/>
    <property type="match status" value="1"/>
</dbReference>
<evidence type="ECO:0000313" key="7">
    <source>
        <dbReference type="EMBL" id="RUR77456.1"/>
    </source>
</evidence>
<reference evidence="7 8" key="1">
    <citation type="journal article" date="2019" name="Genome Biol. Evol.">
        <title>Day and night: Metabolic profiles and evolutionary relationships of six axenic non-marine cyanobacteria.</title>
        <authorList>
            <person name="Will S.E."/>
            <person name="Henke P."/>
            <person name="Boedeker C."/>
            <person name="Huang S."/>
            <person name="Brinkmann H."/>
            <person name="Rohde M."/>
            <person name="Jarek M."/>
            <person name="Friedl T."/>
            <person name="Seufert S."/>
            <person name="Schumacher M."/>
            <person name="Overmann J."/>
            <person name="Neumann-Schaal M."/>
            <person name="Petersen J."/>
        </authorList>
    </citation>
    <scope>NUCLEOTIDE SEQUENCE [LARGE SCALE GENOMIC DNA]</scope>
    <source>
        <strain evidence="7 8">PCC 6912</strain>
    </source>
</reference>
<evidence type="ECO:0000259" key="6">
    <source>
        <dbReference type="Pfam" id="PF07282"/>
    </source>
</evidence>
<dbReference type="InterPro" id="IPR001959">
    <property type="entry name" value="Transposase"/>
</dbReference>
<gene>
    <name evidence="7" type="ORF">PCC6912_38470</name>
</gene>
<protein>
    <submittedName>
        <fullName evidence="7">Transposase</fullName>
    </submittedName>
</protein>
<evidence type="ECO:0000259" key="5">
    <source>
        <dbReference type="Pfam" id="PF01385"/>
    </source>
</evidence>